<name>A0A836BMD8_9CHLO</name>
<dbReference type="GO" id="GO:0004386">
    <property type="term" value="F:helicase activity"/>
    <property type="evidence" value="ECO:0007669"/>
    <property type="project" value="UniProtKB-KW"/>
</dbReference>
<sequence>MADEDDDWGDVDIDAIIARAARPQEHPAGAATGVIPAIPCQPHHAYGAGQDARKDVGKPHGAVQPHVGPGAGNAAPFGMSAAGPASVSVNARPPLRAGPANNVQPSHPADAYPSSLGARNQMPSGHAPPHPQAHNARAHGPAALPGPQHGPQPVLAGAQDCQPPQVQGPPQPNHGNAAAQHPPGSLQRPYSEQPQPQPQPPPHVYRPQQPQQRPHMPGSGQPQGPAQGQQAGSNAPRQGPVQWQQPGSGLAAGQLSWQQGHTQPQGQGQHPWPPQGPPYGQQPGPHQGQGPQWQQQQQPLAPPQHYGPGGSGPQPHAVPPVQQASGYGQGHGHGLQHGRGQGRQGQPGPAPQALPSAPQGQPPPGQPCALPSGSTYQPGHGPQGVNPSCAQAQQERQGEPPRFAPGPAPPPQGPALPPLPHQQQWQQAPPPQAQAYAQEAAHHPAHWLNAPPHPPPQQPWDQRPQHAGPPAPHPPLAQPWGQQPQHAGPPPQGHVPPAQPHPGPPQQQWAPPQGPAPAGAGHALNPHGPGQPHAGNAAGGGTNVFGQFTCQGHGPSGPPQPPFPAQAQPHEQPPPVGHGPRQPPGHPLQQPQGGLGGQAGPPLYGHPLAPPQPQAGPVGAGAGRQANGHSLRPPAPPNVARPHGGPMAAGPGSGPGPGPSSTAQGPQGSNGVTSRPQVVTVTAWVELLDGGRFSIQASGFNQCLGDVLKAAGCPCYSRDVGWAFPAQRFSEITLKHLNDTALARKNLKLNWEHNLPDFVLKILRQSTQRTNREDLYEKVLDAAPPGQPSLASKLLAFQREGVRFALQRDGNALIADEPGLGKTLQACATMQCLFSLSSNKNKIAMIVCPASVQGSWAKELFTWLQLGESTVLETKRGADLVQSCSRYRVVITTYEHLVQCGKEKDSGEHKGMSFQPSIVVLDEAHYCKNDKAQRADAAKDVLYGAKHRLLLSGTPVVKQTTEIIPLLQGLFPEARINNNEFKERYARVDNRFGTVTGGKNEDELHRLLVSTVMIRRLKKDVLTISPKTRVELRLPLDEADADRLAHKMRELDGRKLMDKAKFKGKEFSPRGNPGIMELYGHTAVSKAPAAARFILHKLQTEDKVIVFAHHKEMINPIAAALRKARIDFMRIDGNVLTDKRTKEVERFQNDEGCRVALLSLKAANTGITLTAASTVIFAEMGWNPGDMQQAEDRAHRVGQSREVFCYYLLVKNSVDDLMWEILQRKSDTVGRVLDGASCNMRGHVREEAWGGANRPPPGGASSLGGGAPAGPTSSGGAGGGGSGGSKGQSPKLQRTIQDMFRLNAAKQAGSKSPPANGEGAGGGGAGAAQPCGGPAGAAGTGPVGEDGGGAGGASEAVVGAKRPRVEVAYIDDSDDEDVVEEDEADPDDDEGAPAAKRVQR</sequence>
<dbReference type="GO" id="GO:0016787">
    <property type="term" value="F:hydrolase activity"/>
    <property type="evidence" value="ECO:0007669"/>
    <property type="project" value="UniProtKB-KW"/>
</dbReference>
<feature type="domain" description="Helicase ATP-binding" evidence="6">
    <location>
        <begin position="803"/>
        <end position="973"/>
    </location>
</feature>
<feature type="compositionally biased region" description="Low complexity" evidence="5">
    <location>
        <begin position="506"/>
        <end position="530"/>
    </location>
</feature>
<keyword evidence="9" id="KW-1185">Reference proteome</keyword>
<dbReference type="GO" id="GO:0006281">
    <property type="term" value="P:DNA repair"/>
    <property type="evidence" value="ECO:0007669"/>
    <property type="project" value="TreeGrafter"/>
</dbReference>
<dbReference type="InterPro" id="IPR038718">
    <property type="entry name" value="SNF2-like_sf"/>
</dbReference>
<dbReference type="SMART" id="SM00487">
    <property type="entry name" value="DEXDc"/>
    <property type="match status" value="1"/>
</dbReference>
<evidence type="ECO:0000256" key="4">
    <source>
        <dbReference type="ARBA" id="ARBA00022840"/>
    </source>
</evidence>
<feature type="compositionally biased region" description="Polar residues" evidence="5">
    <location>
        <begin position="385"/>
        <end position="395"/>
    </location>
</feature>
<dbReference type="InterPro" id="IPR027417">
    <property type="entry name" value="P-loop_NTPase"/>
</dbReference>
<keyword evidence="3" id="KW-0347">Helicase</keyword>
<dbReference type="GO" id="GO:0043596">
    <property type="term" value="C:nuclear replication fork"/>
    <property type="evidence" value="ECO:0007669"/>
    <property type="project" value="TreeGrafter"/>
</dbReference>
<dbReference type="InterPro" id="IPR049730">
    <property type="entry name" value="SNF2/RAD54-like_C"/>
</dbReference>
<dbReference type="InterPro" id="IPR001650">
    <property type="entry name" value="Helicase_C-like"/>
</dbReference>
<feature type="region of interest" description="Disordered" evidence="5">
    <location>
        <begin position="20"/>
        <end position="75"/>
    </location>
</feature>
<feature type="compositionally biased region" description="Low complexity" evidence="5">
    <location>
        <begin position="257"/>
        <end position="270"/>
    </location>
</feature>
<feature type="region of interest" description="Disordered" evidence="5">
    <location>
        <begin position="1306"/>
        <end position="1400"/>
    </location>
</feature>
<dbReference type="GO" id="GO:0005524">
    <property type="term" value="F:ATP binding"/>
    <property type="evidence" value="ECO:0007669"/>
    <property type="project" value="UniProtKB-KW"/>
</dbReference>
<evidence type="ECO:0000259" key="6">
    <source>
        <dbReference type="PROSITE" id="PS51192"/>
    </source>
</evidence>
<dbReference type="InterPro" id="IPR014001">
    <property type="entry name" value="Helicase_ATP-bd"/>
</dbReference>
<organism evidence="8 9">
    <name type="scientific">Edaphochlamys debaryana</name>
    <dbReference type="NCBI Taxonomy" id="47281"/>
    <lineage>
        <taxon>Eukaryota</taxon>
        <taxon>Viridiplantae</taxon>
        <taxon>Chlorophyta</taxon>
        <taxon>core chlorophytes</taxon>
        <taxon>Chlorophyceae</taxon>
        <taxon>CS clade</taxon>
        <taxon>Chlamydomonadales</taxon>
        <taxon>Chlamydomonadales incertae sedis</taxon>
        <taxon>Edaphochlamys</taxon>
    </lineage>
</organism>
<evidence type="ECO:0000313" key="9">
    <source>
        <dbReference type="Proteomes" id="UP000612055"/>
    </source>
</evidence>
<evidence type="ECO:0000259" key="7">
    <source>
        <dbReference type="PROSITE" id="PS51194"/>
    </source>
</evidence>
<feature type="compositionally biased region" description="Low complexity" evidence="5">
    <location>
        <begin position="205"/>
        <end position="233"/>
    </location>
</feature>
<dbReference type="GO" id="GO:0031297">
    <property type="term" value="P:replication fork processing"/>
    <property type="evidence" value="ECO:0007669"/>
    <property type="project" value="TreeGrafter"/>
</dbReference>
<dbReference type="PROSITE" id="PS51194">
    <property type="entry name" value="HELICASE_CTER"/>
    <property type="match status" value="1"/>
</dbReference>
<feature type="compositionally biased region" description="Pro residues" evidence="5">
    <location>
        <begin position="402"/>
        <end position="420"/>
    </location>
</feature>
<dbReference type="Pfam" id="PF00176">
    <property type="entry name" value="SNF2-rel_dom"/>
    <property type="match status" value="1"/>
</dbReference>
<feature type="compositionally biased region" description="Acidic residues" evidence="5">
    <location>
        <begin position="1369"/>
        <end position="1391"/>
    </location>
</feature>
<dbReference type="PROSITE" id="PS51192">
    <property type="entry name" value="HELICASE_ATP_BIND_1"/>
    <property type="match status" value="1"/>
</dbReference>
<evidence type="ECO:0000256" key="2">
    <source>
        <dbReference type="ARBA" id="ARBA00022801"/>
    </source>
</evidence>
<dbReference type="Gene3D" id="3.40.50.300">
    <property type="entry name" value="P-loop containing nucleotide triphosphate hydrolases"/>
    <property type="match status" value="1"/>
</dbReference>
<dbReference type="Pfam" id="PF00271">
    <property type="entry name" value="Helicase_C"/>
    <property type="match status" value="1"/>
</dbReference>
<dbReference type="OrthoDB" id="2801544at2759"/>
<keyword evidence="4" id="KW-0067">ATP-binding</keyword>
<protein>
    <submittedName>
        <fullName evidence="8">Uncharacterized protein</fullName>
    </submittedName>
</protein>
<feature type="compositionally biased region" description="Pro residues" evidence="5">
    <location>
        <begin position="195"/>
        <end position="204"/>
    </location>
</feature>
<feature type="compositionally biased region" description="Low complexity" evidence="5">
    <location>
        <begin position="659"/>
        <end position="669"/>
    </location>
</feature>
<gene>
    <name evidence="8" type="ORF">HYH03_019029</name>
</gene>
<keyword evidence="2" id="KW-0378">Hydrolase</keyword>
<evidence type="ECO:0000256" key="1">
    <source>
        <dbReference type="ARBA" id="ARBA00022741"/>
    </source>
</evidence>
<dbReference type="Proteomes" id="UP000612055">
    <property type="component" value="Unassembled WGS sequence"/>
</dbReference>
<reference evidence="8" key="1">
    <citation type="journal article" date="2020" name="bioRxiv">
        <title>Comparative genomics of Chlamydomonas.</title>
        <authorList>
            <person name="Craig R.J."/>
            <person name="Hasan A.R."/>
            <person name="Ness R.W."/>
            <person name="Keightley P.D."/>
        </authorList>
    </citation>
    <scope>NUCLEOTIDE SEQUENCE</scope>
    <source>
        <strain evidence="8">CCAP 11/70</strain>
    </source>
</reference>
<feature type="compositionally biased region" description="Low complexity" evidence="5">
    <location>
        <begin position="278"/>
        <end position="299"/>
    </location>
</feature>
<feature type="compositionally biased region" description="Pro residues" evidence="5">
    <location>
        <begin position="571"/>
        <end position="586"/>
    </location>
</feature>
<proteinExistence type="predicted"/>
<feature type="compositionally biased region" description="Low complexity" evidence="5">
    <location>
        <begin position="346"/>
        <end position="359"/>
    </location>
</feature>
<comment type="caution">
    <text evidence="8">The sequence shown here is derived from an EMBL/GenBank/DDBJ whole genome shotgun (WGS) entry which is preliminary data.</text>
</comment>
<keyword evidence="1" id="KW-0547">Nucleotide-binding</keyword>
<dbReference type="CDD" id="cd18793">
    <property type="entry name" value="SF2_C_SNF"/>
    <property type="match status" value="1"/>
</dbReference>
<feature type="compositionally biased region" description="Pro residues" evidence="5">
    <location>
        <begin position="467"/>
        <end position="477"/>
    </location>
</feature>
<feature type="compositionally biased region" description="Gly residues" evidence="5">
    <location>
        <begin position="327"/>
        <end position="345"/>
    </location>
</feature>
<feature type="region of interest" description="Disordered" evidence="5">
    <location>
        <begin position="1246"/>
        <end position="1291"/>
    </location>
</feature>
<accession>A0A836BMD8</accession>
<evidence type="ECO:0000313" key="8">
    <source>
        <dbReference type="EMBL" id="KAG2482021.1"/>
    </source>
</evidence>
<feature type="compositionally biased region" description="Low complexity" evidence="5">
    <location>
        <begin position="313"/>
        <end position="326"/>
    </location>
</feature>
<dbReference type="SUPFAM" id="SSF52540">
    <property type="entry name" value="P-loop containing nucleoside triphosphate hydrolases"/>
    <property type="match status" value="2"/>
</dbReference>
<feature type="compositionally biased region" description="Gly residues" evidence="5">
    <location>
        <begin position="1333"/>
        <end position="1352"/>
    </location>
</feature>
<feature type="compositionally biased region" description="Low complexity" evidence="5">
    <location>
        <begin position="421"/>
        <end position="439"/>
    </location>
</feature>
<feature type="compositionally biased region" description="Gly residues" evidence="5">
    <location>
        <begin position="1261"/>
        <end position="1286"/>
    </location>
</feature>
<dbReference type="PANTHER" id="PTHR45766:SF3">
    <property type="entry name" value="DNA ANNEALING HELICASE AND ENDONUCLEASE ZRANB3"/>
    <property type="match status" value="1"/>
</dbReference>
<dbReference type="SMART" id="SM00490">
    <property type="entry name" value="HELICc"/>
    <property type="match status" value="1"/>
</dbReference>
<feature type="region of interest" description="Disordered" evidence="5">
    <location>
        <begin position="88"/>
        <end position="675"/>
    </location>
</feature>
<dbReference type="Gene3D" id="3.40.50.10810">
    <property type="entry name" value="Tandem AAA-ATPase domain"/>
    <property type="match status" value="1"/>
</dbReference>
<evidence type="ECO:0000256" key="5">
    <source>
        <dbReference type="SAM" id="MobiDB-lite"/>
    </source>
</evidence>
<dbReference type="PANTHER" id="PTHR45766">
    <property type="entry name" value="DNA ANNEALING HELICASE AND ENDONUCLEASE ZRANB3 FAMILY MEMBER"/>
    <property type="match status" value="1"/>
</dbReference>
<evidence type="ECO:0000256" key="3">
    <source>
        <dbReference type="ARBA" id="ARBA00022806"/>
    </source>
</evidence>
<dbReference type="EMBL" id="JAEHOE010000295">
    <property type="protein sequence ID" value="KAG2482021.1"/>
    <property type="molecule type" value="Genomic_DNA"/>
</dbReference>
<dbReference type="GO" id="GO:0004520">
    <property type="term" value="F:DNA endonuclease activity"/>
    <property type="evidence" value="ECO:0007669"/>
    <property type="project" value="TreeGrafter"/>
</dbReference>
<feature type="compositionally biased region" description="Pro residues" evidence="5">
    <location>
        <begin position="487"/>
        <end position="505"/>
    </location>
</feature>
<feature type="domain" description="Helicase C-terminal" evidence="7">
    <location>
        <begin position="1090"/>
        <end position="1244"/>
    </location>
</feature>
<feature type="compositionally biased region" description="Low complexity" evidence="5">
    <location>
        <begin position="640"/>
        <end position="650"/>
    </location>
</feature>
<dbReference type="InterPro" id="IPR000330">
    <property type="entry name" value="SNF2_N"/>
</dbReference>